<comment type="similarity">
    <text evidence="3">Belongs to the peptidase C56 family. HSP31-like subfamily.</text>
</comment>
<evidence type="ECO:0000256" key="3">
    <source>
        <dbReference type="ARBA" id="ARBA00038493"/>
    </source>
</evidence>
<evidence type="ECO:0000313" key="6">
    <source>
        <dbReference type="Proteomes" id="UP000196230"/>
    </source>
</evidence>
<evidence type="ECO:0000256" key="2">
    <source>
        <dbReference type="ARBA" id="ARBA00023239"/>
    </source>
</evidence>
<feature type="domain" description="DJ-1/PfpI" evidence="4">
    <location>
        <begin position="30"/>
        <end position="229"/>
    </location>
</feature>
<accession>A0A1R4JLY2</accession>
<dbReference type="PANTHER" id="PTHR48094">
    <property type="entry name" value="PROTEIN/NUCLEIC ACID DEGLYCASE DJ-1-RELATED"/>
    <property type="match status" value="1"/>
</dbReference>
<dbReference type="InterPro" id="IPR002818">
    <property type="entry name" value="DJ-1/PfpI"/>
</dbReference>
<proteinExistence type="inferred from homology"/>
<gene>
    <name evidence="5" type="ORF">FM125_09325</name>
</gene>
<dbReference type="CDD" id="cd03141">
    <property type="entry name" value="GATase1_Hsp31_like"/>
    <property type="match status" value="1"/>
</dbReference>
<dbReference type="RefSeq" id="WP_087134400.1">
    <property type="nucleotide sequence ID" value="NZ_FUKP01000063.1"/>
</dbReference>
<dbReference type="GO" id="GO:0019243">
    <property type="term" value="P:methylglyoxal catabolic process to D-lactate via S-lactoyl-glutathione"/>
    <property type="evidence" value="ECO:0007669"/>
    <property type="project" value="TreeGrafter"/>
</dbReference>
<keyword evidence="2" id="KW-0456">Lyase</keyword>
<evidence type="ECO:0000256" key="1">
    <source>
        <dbReference type="ARBA" id="ARBA00023016"/>
    </source>
</evidence>
<dbReference type="InterPro" id="IPR050325">
    <property type="entry name" value="Prot/Nucl_acid_deglycase"/>
</dbReference>
<reference evidence="5 6" key="1">
    <citation type="submission" date="2017-02" db="EMBL/GenBank/DDBJ databases">
        <authorList>
            <person name="Peterson S.W."/>
        </authorList>
    </citation>
    <scope>NUCLEOTIDE SEQUENCE [LARGE SCALE GENOMIC DNA]</scope>
    <source>
        <strain evidence="5 6">2B3F</strain>
    </source>
</reference>
<dbReference type="Pfam" id="PF01965">
    <property type="entry name" value="DJ-1_PfpI"/>
    <property type="match status" value="1"/>
</dbReference>
<dbReference type="GO" id="GO:0005737">
    <property type="term" value="C:cytoplasm"/>
    <property type="evidence" value="ECO:0007669"/>
    <property type="project" value="TreeGrafter"/>
</dbReference>
<evidence type="ECO:0000259" key="4">
    <source>
        <dbReference type="Pfam" id="PF01965"/>
    </source>
</evidence>
<protein>
    <submittedName>
        <fullName evidence="5">ThiJ/PfpI family protein</fullName>
    </submittedName>
</protein>
<dbReference type="InterPro" id="IPR029062">
    <property type="entry name" value="Class_I_gatase-like"/>
</dbReference>
<dbReference type="Proteomes" id="UP000196230">
    <property type="component" value="Unassembled WGS sequence"/>
</dbReference>
<sequence length="236" mass="25193">MTSVLFVVSAADGWTLKDGSVHPTGYWADELATPHRLFREAGWDVSIATPGGVTPTVDEASLGVMGGTPSQREQTTAYLTQIGAELDRPLRLEDVDEAEYDLVFYTGGHGPMEDLAHDPASGLLIARRMDAGAPIAFLCHGPAAVFASKAQDGTIAVRGRTMTGFSNAEEKLVPAARKAKWTLESQLKHNGVVYEKAAVPMRPHVVVDGNLYTGQNPASAQPLAEQLIEDLDAVGR</sequence>
<evidence type="ECO:0000313" key="5">
    <source>
        <dbReference type="EMBL" id="SJN32944.1"/>
    </source>
</evidence>
<dbReference type="GO" id="GO:0019172">
    <property type="term" value="F:glyoxalase III activity"/>
    <property type="evidence" value="ECO:0007669"/>
    <property type="project" value="TreeGrafter"/>
</dbReference>
<organism evidence="5 6">
    <name type="scientific">Micrococcus lylae</name>
    <dbReference type="NCBI Taxonomy" id="1273"/>
    <lineage>
        <taxon>Bacteria</taxon>
        <taxon>Bacillati</taxon>
        <taxon>Actinomycetota</taxon>
        <taxon>Actinomycetes</taxon>
        <taxon>Micrococcales</taxon>
        <taxon>Micrococcaceae</taxon>
        <taxon>Micrococcus</taxon>
    </lineage>
</organism>
<dbReference type="SUPFAM" id="SSF52317">
    <property type="entry name" value="Class I glutamine amidotransferase-like"/>
    <property type="match status" value="1"/>
</dbReference>
<keyword evidence="1" id="KW-0346">Stress response</keyword>
<dbReference type="Gene3D" id="3.40.50.880">
    <property type="match status" value="1"/>
</dbReference>
<dbReference type="PANTHER" id="PTHR48094:SF11">
    <property type="entry name" value="GLUTATHIONE-INDEPENDENT GLYOXALASE HSP31-RELATED"/>
    <property type="match status" value="1"/>
</dbReference>
<dbReference type="EMBL" id="FUKP01000063">
    <property type="protein sequence ID" value="SJN32944.1"/>
    <property type="molecule type" value="Genomic_DNA"/>
</dbReference>
<name>A0A1R4JLY2_9MICC</name>
<dbReference type="AlphaFoldDB" id="A0A1R4JLY2"/>